<dbReference type="InterPro" id="IPR037919">
    <property type="entry name" value="OGT"/>
</dbReference>
<evidence type="ECO:0000256" key="7">
    <source>
        <dbReference type="ARBA" id="ARBA00022737"/>
    </source>
</evidence>
<evidence type="ECO:0000256" key="2">
    <source>
        <dbReference type="ARBA" id="ARBA00005386"/>
    </source>
</evidence>
<dbReference type="SMART" id="SM00671">
    <property type="entry name" value="SEL1"/>
    <property type="match status" value="4"/>
</dbReference>
<evidence type="ECO:0000256" key="5">
    <source>
        <dbReference type="ARBA" id="ARBA00022676"/>
    </source>
</evidence>
<dbReference type="Gene3D" id="1.25.40.10">
    <property type="entry name" value="Tetratricopeptide repeat domain"/>
    <property type="match status" value="3"/>
</dbReference>
<dbReference type="EMBL" id="MEXH01000016">
    <property type="protein sequence ID" value="OGC92397.1"/>
    <property type="molecule type" value="Genomic_DNA"/>
</dbReference>
<evidence type="ECO:0000256" key="8">
    <source>
        <dbReference type="ARBA" id="ARBA00022803"/>
    </source>
</evidence>
<dbReference type="GO" id="GO:0009740">
    <property type="term" value="P:gibberellic acid mediated signaling pathway"/>
    <property type="evidence" value="ECO:0007669"/>
    <property type="project" value="UniProtKB-KW"/>
</dbReference>
<name>A0A1F4YEI5_9BACT</name>
<dbReference type="Pfam" id="PF00515">
    <property type="entry name" value="TPR_1"/>
    <property type="match status" value="1"/>
</dbReference>
<dbReference type="InterPro" id="IPR029489">
    <property type="entry name" value="OGT/SEC/SPY_C"/>
</dbReference>
<feature type="repeat" description="TPR" evidence="10">
    <location>
        <begin position="115"/>
        <end position="148"/>
    </location>
</feature>
<dbReference type="Pfam" id="PF13424">
    <property type="entry name" value="TPR_12"/>
    <property type="match status" value="1"/>
</dbReference>
<feature type="repeat" description="TPR" evidence="10">
    <location>
        <begin position="81"/>
        <end position="114"/>
    </location>
</feature>
<dbReference type="Gene3D" id="3.40.50.2000">
    <property type="entry name" value="Glycogen Phosphorylase B"/>
    <property type="match status" value="1"/>
</dbReference>
<evidence type="ECO:0000256" key="9">
    <source>
        <dbReference type="ARBA" id="ARBA00022941"/>
    </source>
</evidence>
<proteinExistence type="inferred from homology"/>
<evidence type="ECO:0000256" key="1">
    <source>
        <dbReference type="ARBA" id="ARBA00004922"/>
    </source>
</evidence>
<organism evidence="12 13">
    <name type="scientific">Candidatus Amesbacteria bacterium RIFCSPHIGHO2_01_FULL_48_32b</name>
    <dbReference type="NCBI Taxonomy" id="1797253"/>
    <lineage>
        <taxon>Bacteria</taxon>
        <taxon>Candidatus Amesiibacteriota</taxon>
    </lineage>
</organism>
<protein>
    <recommendedName>
        <fullName evidence="4">Probable UDP-N-acetylglucosamine--peptide N-acetylglucosaminyltransferase SPINDLY</fullName>
        <ecNumber evidence="3">2.4.1.255</ecNumber>
    </recommendedName>
</protein>
<accession>A0A1F4YEI5</accession>
<evidence type="ECO:0000256" key="3">
    <source>
        <dbReference type="ARBA" id="ARBA00011970"/>
    </source>
</evidence>
<dbReference type="InterPro" id="IPR019734">
    <property type="entry name" value="TPR_rpt"/>
</dbReference>
<dbReference type="InterPro" id="IPR011990">
    <property type="entry name" value="TPR-like_helical_dom_sf"/>
</dbReference>
<dbReference type="Pfam" id="PF13844">
    <property type="entry name" value="Glyco_transf_41"/>
    <property type="match status" value="1"/>
</dbReference>
<feature type="domain" description="O-GlcNAc transferase C-terminal" evidence="11">
    <location>
        <begin position="418"/>
        <end position="616"/>
    </location>
</feature>
<gene>
    <name evidence="12" type="ORF">A2876_02175</name>
</gene>
<comment type="caution">
    <text evidence="12">The sequence shown here is derived from an EMBL/GenBank/DDBJ whole genome shotgun (WGS) entry which is preliminary data.</text>
</comment>
<dbReference type="Proteomes" id="UP000178176">
    <property type="component" value="Unassembled WGS sequence"/>
</dbReference>
<dbReference type="SUPFAM" id="SSF48452">
    <property type="entry name" value="TPR-like"/>
    <property type="match status" value="1"/>
</dbReference>
<feature type="repeat" description="TPR" evidence="10">
    <location>
        <begin position="149"/>
        <end position="182"/>
    </location>
</feature>
<keyword evidence="8 10" id="KW-0802">TPR repeat</keyword>
<sequence length="629" mass="71508">MNPRQTAAHFNLGSLYESLRQYPQAAASYRQTINLNPKDSEACLALGNLYKKIGSWEKARKFFTQTISLDPTSSQAYFNLATLLTNMGSSTNNSQLLSEAIQVYQKLLQIKPEFAEAMGNLGLVLRMKGDSEKALESYKKSLEIKPDLAQVHNNMGIIYESQGNLQEALNCFRKSLQVNPDFGQSEGNFAYALKQACQWDELTNVQKNLKNHTNASLKQNRRPGETPFFSVINDDDPAKNLQVAKAWSNEIEVSPVKLIFPKIWIKHKKIRIGYVSDGFREFPTAHNITRVFELHDRSQFEIYLYSHGPDDKSVYRDRIIKTADKFIDISHLEFAAAAKRILTDKINILVDLKGYTRGNRLEIFAYRPAPIQVAYLGFPGTTGAGFLDYMIADRIVIPEKSQKFFTEKIVYLPISYRATDNQVGASVHKFKRSDFNLPPDSLVIASFNQTYKITKELFGVWMKVLKTVPRSILWQWCTTDLAKTNLKHEAVRRGISPQRILFAGNAKKEDHLARLRLADLALDTFPCNGHTTTVDALWAGLPVVTLLGKNFSSRVSASVLTAINLPQLITKNLKEYQRVAVDLAAHPDKLCKLKDRLKQNIKSSPLFDTEKYTRELEKAYIKIWTTRKH</sequence>
<dbReference type="PROSITE" id="PS50293">
    <property type="entry name" value="TPR_REGION"/>
    <property type="match status" value="3"/>
</dbReference>
<dbReference type="Pfam" id="PF13432">
    <property type="entry name" value="TPR_16"/>
    <property type="match status" value="1"/>
</dbReference>
<feature type="repeat" description="TPR" evidence="10">
    <location>
        <begin position="40"/>
        <end position="73"/>
    </location>
</feature>
<keyword evidence="9" id="KW-0939">Gibberellin signaling pathway</keyword>
<dbReference type="Gene3D" id="3.40.50.11380">
    <property type="match status" value="1"/>
</dbReference>
<dbReference type="EC" id="2.4.1.255" evidence="3"/>
<reference evidence="12 13" key="1">
    <citation type="journal article" date="2016" name="Nat. Commun.">
        <title>Thousands of microbial genomes shed light on interconnected biogeochemical processes in an aquifer system.</title>
        <authorList>
            <person name="Anantharaman K."/>
            <person name="Brown C.T."/>
            <person name="Hug L.A."/>
            <person name="Sharon I."/>
            <person name="Castelle C.J."/>
            <person name="Probst A.J."/>
            <person name="Thomas B.C."/>
            <person name="Singh A."/>
            <person name="Wilkins M.J."/>
            <person name="Karaoz U."/>
            <person name="Brodie E.L."/>
            <person name="Williams K.H."/>
            <person name="Hubbard S.S."/>
            <person name="Banfield J.F."/>
        </authorList>
    </citation>
    <scope>NUCLEOTIDE SEQUENCE [LARGE SCALE GENOMIC DNA]</scope>
</reference>
<evidence type="ECO:0000313" key="12">
    <source>
        <dbReference type="EMBL" id="OGC92397.1"/>
    </source>
</evidence>
<evidence type="ECO:0000259" key="11">
    <source>
        <dbReference type="Pfam" id="PF13844"/>
    </source>
</evidence>
<keyword evidence="7" id="KW-0677">Repeat</keyword>
<dbReference type="PANTHER" id="PTHR44366:SF1">
    <property type="entry name" value="UDP-N-ACETYLGLUCOSAMINE--PEPTIDE N-ACETYLGLUCOSAMINYLTRANSFERASE 110 KDA SUBUNIT"/>
    <property type="match status" value="1"/>
</dbReference>
<keyword evidence="6" id="KW-0808">Transferase</keyword>
<keyword evidence="5" id="KW-0328">Glycosyltransferase</keyword>
<dbReference type="AlphaFoldDB" id="A0A1F4YEI5"/>
<evidence type="ECO:0000313" key="13">
    <source>
        <dbReference type="Proteomes" id="UP000178176"/>
    </source>
</evidence>
<comment type="pathway">
    <text evidence="1">Protein modification; protein glycosylation.</text>
</comment>
<dbReference type="GO" id="GO:0006493">
    <property type="term" value="P:protein O-linked glycosylation"/>
    <property type="evidence" value="ECO:0007669"/>
    <property type="project" value="InterPro"/>
</dbReference>
<feature type="repeat" description="TPR" evidence="10">
    <location>
        <begin position="6"/>
        <end position="39"/>
    </location>
</feature>
<dbReference type="PANTHER" id="PTHR44366">
    <property type="entry name" value="UDP-N-ACETYLGLUCOSAMINE--PEPTIDE N-ACETYLGLUCOSAMINYLTRANSFERASE 110 KDA SUBUNIT"/>
    <property type="match status" value="1"/>
</dbReference>
<comment type="similarity">
    <text evidence="2">Belongs to the glycosyltransferase 41 family. O-GlcNAc transferase subfamily.</text>
</comment>
<dbReference type="GO" id="GO:0097363">
    <property type="term" value="F:protein O-acetylglucosaminyltransferase activity"/>
    <property type="evidence" value="ECO:0007669"/>
    <property type="project" value="UniProtKB-EC"/>
</dbReference>
<dbReference type="SMART" id="SM00028">
    <property type="entry name" value="TPR"/>
    <property type="match status" value="5"/>
</dbReference>
<dbReference type="InterPro" id="IPR006597">
    <property type="entry name" value="Sel1-like"/>
</dbReference>
<evidence type="ECO:0000256" key="10">
    <source>
        <dbReference type="PROSITE-ProRule" id="PRU00339"/>
    </source>
</evidence>
<evidence type="ECO:0000256" key="6">
    <source>
        <dbReference type="ARBA" id="ARBA00022679"/>
    </source>
</evidence>
<evidence type="ECO:0000256" key="4">
    <source>
        <dbReference type="ARBA" id="ARBA00019143"/>
    </source>
</evidence>
<dbReference type="PROSITE" id="PS50005">
    <property type="entry name" value="TPR"/>
    <property type="match status" value="5"/>
</dbReference>